<gene>
    <name evidence="1" type="ORF">SPSK_06664</name>
</gene>
<dbReference type="RefSeq" id="XP_016592106.1">
    <property type="nucleotide sequence ID" value="XM_016733365.1"/>
</dbReference>
<name>A0A0F2MKU5_SPOSC</name>
<evidence type="ECO:0000313" key="2">
    <source>
        <dbReference type="Proteomes" id="UP000033710"/>
    </source>
</evidence>
<proteinExistence type="predicted"/>
<dbReference type="KEGG" id="ssck:SPSK_06664"/>
<reference evidence="1 2" key="2">
    <citation type="journal article" date="2015" name="Eukaryot. Cell">
        <title>Asexual propagation of a virulent clone complex in a human and feline outbreak of sporotrichosis.</title>
        <authorList>
            <person name="Teixeira Mde M."/>
            <person name="Rodrigues A.M."/>
            <person name="Tsui C.K."/>
            <person name="de Almeida L.G."/>
            <person name="Van Diepeningen A.D."/>
            <person name="van den Ende B.G."/>
            <person name="Fernandes G.F."/>
            <person name="Kano R."/>
            <person name="Hamelin R.C."/>
            <person name="Lopes-Bezerra L.M."/>
            <person name="Vasconcelos A.T."/>
            <person name="de Hoog S."/>
            <person name="de Camargo Z.P."/>
            <person name="Felipe M.S."/>
        </authorList>
    </citation>
    <scope>NUCLEOTIDE SEQUENCE [LARGE SCALE GENOMIC DNA]</scope>
    <source>
        <strain evidence="1 2">1099-18</strain>
    </source>
</reference>
<dbReference type="GeneID" id="27668642"/>
<dbReference type="AlphaFoldDB" id="A0A0F2MKU5"/>
<dbReference type="VEuPathDB" id="FungiDB:SPSK_06664"/>
<dbReference type="Proteomes" id="UP000033710">
    <property type="component" value="Unassembled WGS sequence"/>
</dbReference>
<comment type="caution">
    <text evidence="1">The sequence shown here is derived from an EMBL/GenBank/DDBJ whole genome shotgun (WGS) entry which is preliminary data.</text>
</comment>
<organism evidence="1 2">
    <name type="scientific">Sporothrix schenckii 1099-18</name>
    <dbReference type="NCBI Taxonomy" id="1397361"/>
    <lineage>
        <taxon>Eukaryota</taxon>
        <taxon>Fungi</taxon>
        <taxon>Dikarya</taxon>
        <taxon>Ascomycota</taxon>
        <taxon>Pezizomycotina</taxon>
        <taxon>Sordariomycetes</taxon>
        <taxon>Sordariomycetidae</taxon>
        <taxon>Ophiostomatales</taxon>
        <taxon>Ophiostomataceae</taxon>
        <taxon>Sporothrix</taxon>
    </lineage>
</organism>
<accession>A0A0F2MKU5</accession>
<reference evidence="1 2" key="1">
    <citation type="journal article" date="2014" name="BMC Genomics">
        <title>Comparative genomics of the major fungal agents of human and animal Sporotrichosis: Sporothrix schenckii and Sporothrix brasiliensis.</title>
        <authorList>
            <person name="Teixeira M.M."/>
            <person name="de Almeida L.G."/>
            <person name="Kubitschek-Barreira P."/>
            <person name="Alves F.L."/>
            <person name="Kioshima E.S."/>
            <person name="Abadio A.K."/>
            <person name="Fernandes L."/>
            <person name="Derengowski L.S."/>
            <person name="Ferreira K.S."/>
            <person name="Souza R.C."/>
            <person name="Ruiz J.C."/>
            <person name="de Andrade N.C."/>
            <person name="Paes H.C."/>
            <person name="Nicola A.M."/>
            <person name="Albuquerque P."/>
            <person name="Gerber A.L."/>
            <person name="Martins V.P."/>
            <person name="Peconick L.D."/>
            <person name="Neto A.V."/>
            <person name="Chaucanez C.B."/>
            <person name="Silva P.A."/>
            <person name="Cunha O.L."/>
            <person name="de Oliveira F.F."/>
            <person name="dos Santos T.C."/>
            <person name="Barros A.L."/>
            <person name="Soares M.A."/>
            <person name="de Oliveira L.M."/>
            <person name="Marini M.M."/>
            <person name="Villalobos-Duno H."/>
            <person name="Cunha M.M."/>
            <person name="de Hoog S."/>
            <person name="da Silveira J.F."/>
            <person name="Henrissat B."/>
            <person name="Nino-Vega G.A."/>
            <person name="Cisalpino P.S."/>
            <person name="Mora-Montes H.M."/>
            <person name="Almeida S.R."/>
            <person name="Stajich J.E."/>
            <person name="Lopes-Bezerra L.M."/>
            <person name="Vasconcelos A.T."/>
            <person name="Felipe M.S."/>
        </authorList>
    </citation>
    <scope>NUCLEOTIDE SEQUENCE [LARGE SCALE GENOMIC DNA]</scope>
    <source>
        <strain evidence="1 2">1099-18</strain>
    </source>
</reference>
<sequence length="152" mass="16810">MSCLVIFFNRAEAAHFATRNTRQVPRGHGYFPSVMHDMSYTLFTLALVETAMTTANRNQGEETWSQVDMIGCERSTVGGQWCGWTKLMKGCRVWTPRETGSWKGCCTIVCGSSTSALPCKPAKKSAIHVDGGKEQKYRTGAETSAKRNVGNY</sequence>
<evidence type="ECO:0000313" key="1">
    <source>
        <dbReference type="EMBL" id="KJR89430.1"/>
    </source>
</evidence>
<protein>
    <submittedName>
        <fullName evidence="1">Uncharacterized protein</fullName>
    </submittedName>
</protein>
<dbReference type="EMBL" id="AXCR01000001">
    <property type="protein sequence ID" value="KJR89430.1"/>
    <property type="molecule type" value="Genomic_DNA"/>
</dbReference>